<evidence type="ECO:0000313" key="6">
    <source>
        <dbReference type="EMBL" id="CAK9856585.1"/>
    </source>
</evidence>
<feature type="non-terminal residue" evidence="6">
    <location>
        <position position="1"/>
    </location>
</feature>
<keyword evidence="7" id="KW-1185">Reference proteome</keyword>
<evidence type="ECO:0000256" key="1">
    <source>
        <dbReference type="ARBA" id="ARBA00022723"/>
    </source>
</evidence>
<keyword evidence="3" id="KW-0862">Zinc</keyword>
<keyword evidence="2" id="KW-0863">Zinc-finger</keyword>
<dbReference type="Gene3D" id="3.30.40.10">
    <property type="entry name" value="Zinc/RING finger domain, C3HC4 (zinc finger)"/>
    <property type="match status" value="1"/>
</dbReference>
<reference evidence="6" key="1">
    <citation type="submission" date="2024-03" db="EMBL/GenBank/DDBJ databases">
        <authorList>
            <consortium name="ELIXIR-Norway"/>
            <consortium name="Elixir Norway"/>
        </authorList>
    </citation>
    <scope>NUCLEOTIDE SEQUENCE</scope>
</reference>
<organism evidence="6 7">
    <name type="scientific">Sphagnum jensenii</name>
    <dbReference type="NCBI Taxonomy" id="128206"/>
    <lineage>
        <taxon>Eukaryota</taxon>
        <taxon>Viridiplantae</taxon>
        <taxon>Streptophyta</taxon>
        <taxon>Embryophyta</taxon>
        <taxon>Bryophyta</taxon>
        <taxon>Sphagnophytina</taxon>
        <taxon>Sphagnopsida</taxon>
        <taxon>Sphagnales</taxon>
        <taxon>Sphagnaceae</taxon>
        <taxon>Sphagnum</taxon>
    </lineage>
</organism>
<dbReference type="EMBL" id="CAXHBF010000545">
    <property type="protein sequence ID" value="CAK9856585.1"/>
    <property type="molecule type" value="Genomic_DNA"/>
</dbReference>
<dbReference type="Proteomes" id="UP001497522">
    <property type="component" value="Unassembled WGS sequence"/>
</dbReference>
<dbReference type="InterPro" id="IPR001965">
    <property type="entry name" value="Znf_PHD"/>
</dbReference>
<dbReference type="SUPFAM" id="SSF57903">
    <property type="entry name" value="FYVE/PHD zinc finger"/>
    <property type="match status" value="1"/>
</dbReference>
<feature type="domain" description="Zinc finger PHD-type" evidence="5">
    <location>
        <begin position="606"/>
        <end position="654"/>
    </location>
</feature>
<feature type="region of interest" description="Disordered" evidence="4">
    <location>
        <begin position="917"/>
        <end position="949"/>
    </location>
</feature>
<evidence type="ECO:0000256" key="2">
    <source>
        <dbReference type="ARBA" id="ARBA00022771"/>
    </source>
</evidence>
<sequence length="966" mass="107793">RENLEALLKEANHFPVEFAELPSLQRLVSLAKTWSDRVRKLLPPIKALRSHSLVKLDQLLALQAEGLSLPLKMEDKQMLDLVIKKTLTLKGRVAVMLGSVAPLQELEAVVEEVHQLPVQVPGLHDLEQRLAHAHAWLVRARTTLANIRSSSDFGASITLLTDLLSATSTIHVQMDEVNTTRVTLRNIQWMDLASKTVAARPSTKVIQYLLNEATRLQIGEEKLVLHIRELAEAALCWESKAEQALKHGESFDNCVKLISVASNINARLEGLSALESIVAQASSFRERAFPFVCKRLNAPGANANSHLQLSTLQALVDESKELKVRLEEVSLLHTYSSHAEAWARNASTLKTSAVKALFMVEEGDEPSGYDFSKSKIVLEKLLWNLQEAVKDGLTLGLDLPVIEELVTLCDDFTWSIRASHSLHTQSPLEEMESLLNERSSLSETRQGALLQRTVLRARSWLQKVAAIVPSYGYSSTCSEGQLEQLLDEAQNLPVFLDNDVSQIHQLLAVHRTWKEQVCQALSCNENYLTKAELLRLQEEGRTSQIKSDLQQHLSVVLASADAWLSTCHKAISSQSNQSSMTLKELLFHMVQSVERACQRVEGEEVGCICRGTSPKADSSMLHCGSCEEWYHPKCFGLSQLQTRGHKQDICPFCTALSTGILAFVDDNPVKMHVTHRPSLSVIMELFESANSIHCRLEEQEMLQELITAVHAWEVHVSGIVEPAIVLHDNSTPVDVCSLRRVLKAIGILEVQPEVIDRVKAAVATNAWRTHAINLLERPGKLSLRCTTKLIREGLAISVHEDDYVLKDLKYLESCGSNWTTRAKQVIGDQGRQSVEKLRSLIVEGKNLPVLVGKELSSLDPELREEQLACKTLEKKNLVGMSNRESSCKVEIAKTPKELEVPRAGLRGKRSSRAKMKAMSQHKWQYSHVLKGSSSERREAETDSSGRPCRRTAGRDSGFYLLLMRSC</sequence>
<name>A0ABP1A0Z8_9BRYO</name>
<evidence type="ECO:0000259" key="5">
    <source>
        <dbReference type="SMART" id="SM00249"/>
    </source>
</evidence>
<protein>
    <recommendedName>
        <fullName evidence="5">Zinc finger PHD-type domain-containing protein</fullName>
    </recommendedName>
</protein>
<dbReference type="InterPro" id="IPR013637">
    <property type="entry name" value="Lys_sp_deMease-like_dom"/>
</dbReference>
<dbReference type="Pfam" id="PF08429">
    <property type="entry name" value="PLU-1"/>
    <property type="match status" value="4"/>
</dbReference>
<dbReference type="SMART" id="SM00249">
    <property type="entry name" value="PHD"/>
    <property type="match status" value="1"/>
</dbReference>
<dbReference type="InterPro" id="IPR013083">
    <property type="entry name" value="Znf_RING/FYVE/PHD"/>
</dbReference>
<dbReference type="InterPro" id="IPR011011">
    <property type="entry name" value="Znf_FYVE_PHD"/>
</dbReference>
<comment type="caution">
    <text evidence="6">The sequence shown here is derived from an EMBL/GenBank/DDBJ whole genome shotgun (WGS) entry which is preliminary data.</text>
</comment>
<gene>
    <name evidence="6" type="ORF">CSSPJE1EN2_LOCUS26517</name>
</gene>
<accession>A0ABP1A0Z8</accession>
<evidence type="ECO:0000256" key="4">
    <source>
        <dbReference type="SAM" id="MobiDB-lite"/>
    </source>
</evidence>
<dbReference type="Pfam" id="PF00628">
    <property type="entry name" value="PHD"/>
    <property type="match status" value="1"/>
</dbReference>
<evidence type="ECO:0000256" key="3">
    <source>
        <dbReference type="ARBA" id="ARBA00022833"/>
    </source>
</evidence>
<evidence type="ECO:0000313" key="7">
    <source>
        <dbReference type="Proteomes" id="UP001497522"/>
    </source>
</evidence>
<proteinExistence type="predicted"/>
<keyword evidence="1" id="KW-0479">Metal-binding</keyword>
<dbReference type="InterPro" id="IPR019787">
    <property type="entry name" value="Znf_PHD-finger"/>
</dbReference>